<feature type="domain" description="Survival protein SurE-like phosphatase/nucleotidase" evidence="1">
    <location>
        <begin position="75"/>
        <end position="284"/>
    </location>
</feature>
<protein>
    <submittedName>
        <fullName evidence="2">Survival protein sure-like phosphatase/nucleotidase</fullName>
    </submittedName>
</protein>
<dbReference type="GO" id="GO:0000932">
    <property type="term" value="C:P-body"/>
    <property type="evidence" value="ECO:0007669"/>
    <property type="project" value="TreeGrafter"/>
</dbReference>
<organism evidence="2 3">
    <name type="scientific">Aspergillus caelatus</name>
    <dbReference type="NCBI Taxonomy" id="61420"/>
    <lineage>
        <taxon>Eukaryota</taxon>
        <taxon>Fungi</taxon>
        <taxon>Dikarya</taxon>
        <taxon>Ascomycota</taxon>
        <taxon>Pezizomycotina</taxon>
        <taxon>Eurotiomycetes</taxon>
        <taxon>Eurotiomycetidae</taxon>
        <taxon>Eurotiales</taxon>
        <taxon>Aspergillaceae</taxon>
        <taxon>Aspergillus</taxon>
        <taxon>Aspergillus subgen. Circumdati</taxon>
    </lineage>
</organism>
<evidence type="ECO:0000313" key="2">
    <source>
        <dbReference type="EMBL" id="KAE8357530.1"/>
    </source>
</evidence>
<dbReference type="InterPro" id="IPR002828">
    <property type="entry name" value="SurE-like_Pase/nucleotidase"/>
</dbReference>
<dbReference type="RefSeq" id="XP_031920611.1">
    <property type="nucleotide sequence ID" value="XM_032069398.1"/>
</dbReference>
<dbReference type="InterPro" id="IPR027746">
    <property type="entry name" value="TTL"/>
</dbReference>
<accession>A0A5N6ZMZ0</accession>
<dbReference type="Gene3D" id="3.40.1210.10">
    <property type="entry name" value="Survival protein SurE-like phosphatase/nucleotidase"/>
    <property type="match status" value="1"/>
</dbReference>
<dbReference type="SUPFAM" id="SSF64167">
    <property type="entry name" value="SurE-like"/>
    <property type="match status" value="1"/>
</dbReference>
<dbReference type="InterPro" id="IPR036523">
    <property type="entry name" value="SurE-like_sf"/>
</dbReference>
<dbReference type="GO" id="GO:0016787">
    <property type="term" value="F:hydrolase activity"/>
    <property type="evidence" value="ECO:0007669"/>
    <property type="project" value="InterPro"/>
</dbReference>
<dbReference type="PANTHER" id="PTHR47551">
    <property type="entry name" value="TUBULIN--TYROSINE LIGASE PBY1-RELATED"/>
    <property type="match status" value="1"/>
</dbReference>
<dbReference type="GeneID" id="43653844"/>
<name>A0A5N6ZMZ0_9EURO</name>
<evidence type="ECO:0000259" key="1">
    <source>
        <dbReference type="Pfam" id="PF01975"/>
    </source>
</evidence>
<keyword evidence="3" id="KW-1185">Reference proteome</keyword>
<sequence>MKNGTPGSILTQQSLPYKYYADSKLGSRRRSKAVQKIVVPKKKARTGIPISSPLDFPTSAKPYRSTDRTTFNMHILVVNDDGPPSKRLSPYIRPFVNALQDAGHLVSVAIPAASRSWIGKAHLIEASLKATYVPPSAFRDDGTWDETFDSAETETQPEWVVIRNGTPASCVQLGLFNLFQDRPPVDLVISGPNHGRNASTVYNLSSGTVGGALEAATCSKRAIAISFGSKDPQPDDIISAAARHAVKVVNYLYEHWHADVELYNLNVPMREDVESRPVRWTEALPYYWPRGCMYGEVTADKKVNGHTGPAVNGTSGSHLKEIDFTWAAELSEMKKTLQSSREGTDAHTVLNGDTRYDIASENSLSVNFG</sequence>
<dbReference type="OrthoDB" id="202825at2759"/>
<gene>
    <name evidence="2" type="ORF">BDV27DRAFT_139198</name>
</gene>
<dbReference type="PANTHER" id="PTHR47551:SF1">
    <property type="entry name" value="TUBULIN--TYROSINE LIGASE PBY1-RELATED"/>
    <property type="match status" value="1"/>
</dbReference>
<dbReference type="NCBIfam" id="TIGR00087">
    <property type="entry name" value="surE"/>
    <property type="match status" value="1"/>
</dbReference>
<dbReference type="EMBL" id="ML738003">
    <property type="protein sequence ID" value="KAE8357530.1"/>
    <property type="molecule type" value="Genomic_DNA"/>
</dbReference>
<dbReference type="AlphaFoldDB" id="A0A5N6ZMZ0"/>
<dbReference type="Pfam" id="PF01975">
    <property type="entry name" value="SurE"/>
    <property type="match status" value="1"/>
</dbReference>
<dbReference type="Proteomes" id="UP000326268">
    <property type="component" value="Unassembled WGS sequence"/>
</dbReference>
<reference evidence="2 3" key="1">
    <citation type="submission" date="2019-04" db="EMBL/GenBank/DDBJ databases">
        <title>Friends and foes A comparative genomics studyof 23 Aspergillus species from section Flavi.</title>
        <authorList>
            <consortium name="DOE Joint Genome Institute"/>
            <person name="Kjaerbolling I."/>
            <person name="Vesth T."/>
            <person name="Frisvad J.C."/>
            <person name="Nybo J.L."/>
            <person name="Theobald S."/>
            <person name="Kildgaard S."/>
            <person name="Isbrandt T."/>
            <person name="Kuo A."/>
            <person name="Sato A."/>
            <person name="Lyhne E.K."/>
            <person name="Kogle M.E."/>
            <person name="Wiebenga A."/>
            <person name="Kun R.S."/>
            <person name="Lubbers R.J."/>
            <person name="Makela M.R."/>
            <person name="Barry K."/>
            <person name="Chovatia M."/>
            <person name="Clum A."/>
            <person name="Daum C."/>
            <person name="Haridas S."/>
            <person name="He G."/>
            <person name="LaButti K."/>
            <person name="Lipzen A."/>
            <person name="Mondo S."/>
            <person name="Riley R."/>
            <person name="Salamov A."/>
            <person name="Simmons B.A."/>
            <person name="Magnuson J.K."/>
            <person name="Henrissat B."/>
            <person name="Mortensen U.H."/>
            <person name="Larsen T.O."/>
            <person name="Devries R.P."/>
            <person name="Grigoriev I.V."/>
            <person name="Machida M."/>
            <person name="Baker S.E."/>
            <person name="Andersen M.R."/>
        </authorList>
    </citation>
    <scope>NUCLEOTIDE SEQUENCE [LARGE SCALE GENOMIC DNA]</scope>
    <source>
        <strain evidence="2 3">CBS 763.97</strain>
    </source>
</reference>
<evidence type="ECO:0000313" key="3">
    <source>
        <dbReference type="Proteomes" id="UP000326268"/>
    </source>
</evidence>
<proteinExistence type="predicted"/>